<evidence type="ECO:0000313" key="2">
    <source>
        <dbReference type="Proteomes" id="UP001596434"/>
    </source>
</evidence>
<sequence>MTFGRDPRDHTLSKGLTGAYQPLGGITVTADTAEHFKGTALRHGHTDADAVTVCLDVSDATMDG</sequence>
<proteinExistence type="predicted"/>
<keyword evidence="2" id="KW-1185">Reference proteome</keyword>
<accession>A0ABD6A0P4</accession>
<reference evidence="1 2" key="1">
    <citation type="journal article" date="2019" name="Int. J. Syst. Evol. Microbiol.">
        <title>The Global Catalogue of Microorganisms (GCM) 10K type strain sequencing project: providing services to taxonomists for standard genome sequencing and annotation.</title>
        <authorList>
            <consortium name="The Broad Institute Genomics Platform"/>
            <consortium name="The Broad Institute Genome Sequencing Center for Infectious Disease"/>
            <person name="Wu L."/>
            <person name="Ma J."/>
        </authorList>
    </citation>
    <scope>NUCLEOTIDE SEQUENCE [LARGE SCALE GENOMIC DNA]</scope>
    <source>
        <strain evidence="1 2">GX21</strain>
    </source>
</reference>
<dbReference type="AlphaFoldDB" id="A0ABD6A0P4"/>
<dbReference type="InterPro" id="IPR015424">
    <property type="entry name" value="PyrdxlP-dep_Trfase"/>
</dbReference>
<comment type="caution">
    <text evidence="1">The sequence shown here is derived from an EMBL/GenBank/DDBJ whole genome shotgun (WGS) entry which is preliminary data.</text>
</comment>
<dbReference type="InterPro" id="IPR015421">
    <property type="entry name" value="PyrdxlP-dep_Trfase_major"/>
</dbReference>
<dbReference type="Proteomes" id="UP001596434">
    <property type="component" value="Unassembled WGS sequence"/>
</dbReference>
<name>A0ABD6A0P4_9EURY</name>
<gene>
    <name evidence="1" type="ORF">ACFQKE_14650</name>
</gene>
<organism evidence="1 2">
    <name type="scientific">Haloplanus litoreus</name>
    <dbReference type="NCBI Taxonomy" id="767515"/>
    <lineage>
        <taxon>Archaea</taxon>
        <taxon>Methanobacteriati</taxon>
        <taxon>Methanobacteriota</taxon>
        <taxon>Stenosarchaea group</taxon>
        <taxon>Halobacteria</taxon>
        <taxon>Halobacteriales</taxon>
        <taxon>Haloferacaceae</taxon>
        <taxon>Haloplanus</taxon>
    </lineage>
</organism>
<evidence type="ECO:0000313" key="1">
    <source>
        <dbReference type="EMBL" id="MFC7256523.1"/>
    </source>
</evidence>
<dbReference type="SUPFAM" id="SSF53383">
    <property type="entry name" value="PLP-dependent transferases"/>
    <property type="match status" value="1"/>
</dbReference>
<dbReference type="Gene3D" id="3.40.640.10">
    <property type="entry name" value="Type I PLP-dependent aspartate aminotransferase-like (Major domain)"/>
    <property type="match status" value="1"/>
</dbReference>
<dbReference type="EMBL" id="JBHTAT010000001">
    <property type="protein sequence ID" value="MFC7256523.1"/>
    <property type="molecule type" value="Genomic_DNA"/>
</dbReference>
<dbReference type="GeneID" id="96954914"/>
<dbReference type="RefSeq" id="WP_379705441.1">
    <property type="nucleotide sequence ID" value="NZ_JBHTAT010000001.1"/>
</dbReference>
<protein>
    <submittedName>
        <fullName evidence="1">Uncharacterized protein</fullName>
    </submittedName>
</protein>